<keyword evidence="2 5" id="KW-0889">Transcription antitermination</keyword>
<feature type="domain" description="KOW" evidence="10">
    <location>
        <begin position="168"/>
        <end position="195"/>
    </location>
</feature>
<sequence>MESNLDAGLPPDPQEDGLDDLDTAEDLLLEEESAATGWYVVNCYSSKEHQVKANLDARRQIPVMNEDGDFIDLRDFIIDVIVPTETEIEIRDQQPKEVERQLFPGYILVKMKLDAQQRLNEDAWLCVRETPGVTGFVGIGHEPTPLSSSEVEQIMSRIESPEPKVKVRFQLGERVRITSGPFAEFAGSVDELQPDKGKARVLVSIFGRDTPVEVEIVHLEQLG</sequence>
<dbReference type="AlphaFoldDB" id="A0A6B1DZF8"/>
<evidence type="ECO:0000256" key="8">
    <source>
        <dbReference type="SAM" id="MobiDB-lite"/>
    </source>
</evidence>
<dbReference type="PROSITE" id="PS01014">
    <property type="entry name" value="NUSG"/>
    <property type="match status" value="1"/>
</dbReference>
<dbReference type="InterPro" id="IPR043425">
    <property type="entry name" value="NusG-like"/>
</dbReference>
<dbReference type="GO" id="GO:0005829">
    <property type="term" value="C:cytosol"/>
    <property type="evidence" value="ECO:0007669"/>
    <property type="project" value="TreeGrafter"/>
</dbReference>
<dbReference type="HAMAP" id="MF_00948">
    <property type="entry name" value="NusG"/>
    <property type="match status" value="1"/>
</dbReference>
<feature type="domain" description="NusG-like N-terminal" evidence="9">
    <location>
        <begin position="35"/>
        <end position="158"/>
    </location>
</feature>
<proteinExistence type="inferred from homology"/>
<comment type="caution">
    <text evidence="11">The sequence shown here is derived from an EMBL/GenBank/DDBJ whole genome shotgun (WGS) entry which is preliminary data.</text>
</comment>
<dbReference type="PANTHER" id="PTHR30265">
    <property type="entry name" value="RHO-INTERACTING TRANSCRIPTION TERMINATION FACTOR NUSG"/>
    <property type="match status" value="1"/>
</dbReference>
<dbReference type="InterPro" id="IPR008991">
    <property type="entry name" value="Translation_prot_SH3-like_sf"/>
</dbReference>
<dbReference type="InterPro" id="IPR006645">
    <property type="entry name" value="NGN-like_dom"/>
</dbReference>
<dbReference type="NCBIfam" id="TIGR00922">
    <property type="entry name" value="nusG"/>
    <property type="match status" value="1"/>
</dbReference>
<evidence type="ECO:0000256" key="5">
    <source>
        <dbReference type="HAMAP-Rule" id="MF_00948"/>
    </source>
</evidence>
<dbReference type="Pfam" id="PF02357">
    <property type="entry name" value="NusG"/>
    <property type="match status" value="1"/>
</dbReference>
<protein>
    <recommendedName>
        <fullName evidence="5 6">Transcription termination/antitermination protein NusG</fullName>
    </recommendedName>
</protein>
<evidence type="ECO:0000256" key="2">
    <source>
        <dbReference type="ARBA" id="ARBA00022814"/>
    </source>
</evidence>
<dbReference type="GO" id="GO:0032784">
    <property type="term" value="P:regulation of DNA-templated transcription elongation"/>
    <property type="evidence" value="ECO:0007669"/>
    <property type="project" value="InterPro"/>
</dbReference>
<reference evidence="11" key="1">
    <citation type="submission" date="2019-09" db="EMBL/GenBank/DDBJ databases">
        <title>Characterisation of the sponge microbiome using genome-centric metagenomics.</title>
        <authorList>
            <person name="Engelberts J.P."/>
            <person name="Robbins S.J."/>
            <person name="De Goeij J.M."/>
            <person name="Aranda M."/>
            <person name="Bell S.C."/>
            <person name="Webster N.S."/>
        </authorList>
    </citation>
    <scope>NUCLEOTIDE SEQUENCE</scope>
    <source>
        <strain evidence="11">SB0662_bin_9</strain>
    </source>
</reference>
<dbReference type="Gene3D" id="2.30.30.30">
    <property type="match status" value="1"/>
</dbReference>
<evidence type="ECO:0000313" key="11">
    <source>
        <dbReference type="EMBL" id="MYD91744.1"/>
    </source>
</evidence>
<dbReference type="Gene3D" id="3.30.70.940">
    <property type="entry name" value="NusG, N-terminal domain"/>
    <property type="match status" value="1"/>
</dbReference>
<evidence type="ECO:0000259" key="9">
    <source>
        <dbReference type="SMART" id="SM00738"/>
    </source>
</evidence>
<dbReference type="InterPro" id="IPR015869">
    <property type="entry name" value="Transcrpt_antiterm_NusG_bac_CS"/>
</dbReference>
<evidence type="ECO:0000256" key="3">
    <source>
        <dbReference type="ARBA" id="ARBA00023015"/>
    </source>
</evidence>
<name>A0A6B1DZF8_9CHLR</name>
<gene>
    <name evidence="5 11" type="primary">nusG</name>
    <name evidence="11" type="ORF">F4Y08_15660</name>
</gene>
<dbReference type="InterPro" id="IPR014722">
    <property type="entry name" value="Rib_uL2_dom2"/>
</dbReference>
<evidence type="ECO:0000256" key="1">
    <source>
        <dbReference type="ARBA" id="ARBA00022472"/>
    </source>
</evidence>
<dbReference type="SUPFAM" id="SSF50104">
    <property type="entry name" value="Translation proteins SH3-like domain"/>
    <property type="match status" value="1"/>
</dbReference>
<keyword evidence="3 5" id="KW-0805">Transcription regulation</keyword>
<dbReference type="GO" id="GO:0006353">
    <property type="term" value="P:DNA-templated transcription termination"/>
    <property type="evidence" value="ECO:0007669"/>
    <property type="project" value="UniProtKB-UniRule"/>
</dbReference>
<dbReference type="PANTHER" id="PTHR30265:SF2">
    <property type="entry name" value="TRANSCRIPTION TERMINATION_ANTITERMINATION PROTEIN NUSG"/>
    <property type="match status" value="1"/>
</dbReference>
<evidence type="ECO:0000259" key="10">
    <source>
        <dbReference type="SMART" id="SM00739"/>
    </source>
</evidence>
<accession>A0A6B1DZF8</accession>
<comment type="similarity">
    <text evidence="5 7">Belongs to the NusG family.</text>
</comment>
<dbReference type="InterPro" id="IPR005824">
    <property type="entry name" value="KOW"/>
</dbReference>
<dbReference type="SUPFAM" id="SSF82679">
    <property type="entry name" value="N-utilization substance G protein NusG, N-terminal domain"/>
    <property type="match status" value="1"/>
</dbReference>
<dbReference type="CDD" id="cd09891">
    <property type="entry name" value="NGN_Bact_1"/>
    <property type="match status" value="1"/>
</dbReference>
<dbReference type="InterPro" id="IPR047050">
    <property type="entry name" value="NGN"/>
</dbReference>
<dbReference type="InterPro" id="IPR036735">
    <property type="entry name" value="NGN_dom_sf"/>
</dbReference>
<dbReference type="GO" id="GO:0006354">
    <property type="term" value="P:DNA-templated transcription elongation"/>
    <property type="evidence" value="ECO:0007669"/>
    <property type="project" value="UniProtKB-UniRule"/>
</dbReference>
<evidence type="ECO:0000256" key="4">
    <source>
        <dbReference type="ARBA" id="ARBA00023163"/>
    </source>
</evidence>
<comment type="function">
    <text evidence="5 7">Participates in transcription elongation, termination and antitermination.</text>
</comment>
<dbReference type="SMART" id="SM00739">
    <property type="entry name" value="KOW"/>
    <property type="match status" value="1"/>
</dbReference>
<dbReference type="PRINTS" id="PR00338">
    <property type="entry name" value="NUSGTNSCPFCT"/>
</dbReference>
<evidence type="ECO:0000256" key="7">
    <source>
        <dbReference type="RuleBase" id="RU000538"/>
    </source>
</evidence>
<feature type="region of interest" description="Disordered" evidence="8">
    <location>
        <begin position="1"/>
        <end position="20"/>
    </location>
</feature>
<organism evidence="11">
    <name type="scientific">Caldilineaceae bacterium SB0662_bin_9</name>
    <dbReference type="NCBI Taxonomy" id="2605258"/>
    <lineage>
        <taxon>Bacteria</taxon>
        <taxon>Bacillati</taxon>
        <taxon>Chloroflexota</taxon>
        <taxon>Caldilineae</taxon>
        <taxon>Caldilineales</taxon>
        <taxon>Caldilineaceae</taxon>
    </lineage>
</organism>
<keyword evidence="4 5" id="KW-0804">Transcription</keyword>
<dbReference type="GO" id="GO:0031564">
    <property type="term" value="P:transcription antitermination"/>
    <property type="evidence" value="ECO:0007669"/>
    <property type="project" value="UniProtKB-UniRule"/>
</dbReference>
<dbReference type="InterPro" id="IPR001062">
    <property type="entry name" value="Transcrpt_antiterm_NusG"/>
</dbReference>
<dbReference type="CDD" id="cd06091">
    <property type="entry name" value="KOW_NusG"/>
    <property type="match status" value="1"/>
</dbReference>
<dbReference type="EMBL" id="VXPY01000111">
    <property type="protein sequence ID" value="MYD91744.1"/>
    <property type="molecule type" value="Genomic_DNA"/>
</dbReference>
<dbReference type="SMART" id="SM00738">
    <property type="entry name" value="NGN"/>
    <property type="match status" value="1"/>
</dbReference>
<keyword evidence="1 5" id="KW-0806">Transcription termination</keyword>
<evidence type="ECO:0000256" key="6">
    <source>
        <dbReference type="NCBIfam" id="TIGR00922"/>
    </source>
</evidence>